<protein>
    <recommendedName>
        <fullName evidence="11">ABC transporter permease</fullName>
    </recommendedName>
</protein>
<dbReference type="STRING" id="1563681.BFP71_11915"/>
<dbReference type="OrthoDB" id="5933722at2"/>
<feature type="transmembrane region" description="Helical" evidence="6">
    <location>
        <begin position="729"/>
        <end position="753"/>
    </location>
</feature>
<feature type="transmembrane region" description="Helical" evidence="6">
    <location>
        <begin position="393"/>
        <end position="416"/>
    </location>
</feature>
<evidence type="ECO:0000313" key="9">
    <source>
        <dbReference type="EMBL" id="OEK04183.1"/>
    </source>
</evidence>
<keyword evidence="3 6" id="KW-0812">Transmembrane</keyword>
<dbReference type="EMBL" id="MDGQ01000005">
    <property type="protein sequence ID" value="OEK04183.1"/>
    <property type="molecule type" value="Genomic_DNA"/>
</dbReference>
<keyword evidence="5 6" id="KW-0472">Membrane</keyword>
<evidence type="ECO:0000256" key="1">
    <source>
        <dbReference type="ARBA" id="ARBA00004651"/>
    </source>
</evidence>
<dbReference type="PANTHER" id="PTHR30572:SF18">
    <property type="entry name" value="ABC-TYPE MACROLIDE FAMILY EXPORT SYSTEM PERMEASE COMPONENT 2"/>
    <property type="match status" value="1"/>
</dbReference>
<comment type="caution">
    <text evidence="9">The sequence shown here is derived from an EMBL/GenBank/DDBJ whole genome shotgun (WGS) entry which is preliminary data.</text>
</comment>
<dbReference type="InterPro" id="IPR003838">
    <property type="entry name" value="ABC3_permease_C"/>
</dbReference>
<evidence type="ECO:0000313" key="10">
    <source>
        <dbReference type="Proteomes" id="UP000095552"/>
    </source>
</evidence>
<evidence type="ECO:0008006" key="11">
    <source>
        <dbReference type="Google" id="ProtNLM"/>
    </source>
</evidence>
<dbReference type="InterPro" id="IPR050250">
    <property type="entry name" value="Macrolide_Exporter_MacB"/>
</dbReference>
<evidence type="ECO:0000256" key="3">
    <source>
        <dbReference type="ARBA" id="ARBA00022692"/>
    </source>
</evidence>
<evidence type="ECO:0000256" key="4">
    <source>
        <dbReference type="ARBA" id="ARBA00022989"/>
    </source>
</evidence>
<reference evidence="9 10" key="1">
    <citation type="submission" date="2016-08" db="EMBL/GenBank/DDBJ databases">
        <title>Draft genome of Fabibacter sp. strain SK-8.</title>
        <authorList>
            <person name="Wong S.-K."/>
            <person name="Hamasaki K."/>
            <person name="Yoshizawa S."/>
        </authorList>
    </citation>
    <scope>NUCLEOTIDE SEQUENCE [LARGE SCALE GENOMIC DNA]</scope>
    <source>
        <strain evidence="9 10">SK-8</strain>
    </source>
</reference>
<feature type="transmembrane region" description="Helical" evidence="6">
    <location>
        <begin position="686"/>
        <end position="709"/>
    </location>
</feature>
<dbReference type="Proteomes" id="UP000095552">
    <property type="component" value="Unassembled WGS sequence"/>
</dbReference>
<evidence type="ECO:0000259" key="8">
    <source>
        <dbReference type="Pfam" id="PF12704"/>
    </source>
</evidence>
<dbReference type="GO" id="GO:0022857">
    <property type="term" value="F:transmembrane transporter activity"/>
    <property type="evidence" value="ECO:0007669"/>
    <property type="project" value="TreeGrafter"/>
</dbReference>
<evidence type="ECO:0000256" key="2">
    <source>
        <dbReference type="ARBA" id="ARBA00022475"/>
    </source>
</evidence>
<feature type="domain" description="MacB-like periplasmic core" evidence="8">
    <location>
        <begin position="31"/>
        <end position="254"/>
    </location>
</feature>
<organism evidence="9 10">
    <name type="scientific">Roseivirga misakiensis</name>
    <dbReference type="NCBI Taxonomy" id="1563681"/>
    <lineage>
        <taxon>Bacteria</taxon>
        <taxon>Pseudomonadati</taxon>
        <taxon>Bacteroidota</taxon>
        <taxon>Cytophagia</taxon>
        <taxon>Cytophagales</taxon>
        <taxon>Roseivirgaceae</taxon>
        <taxon>Roseivirga</taxon>
    </lineage>
</organism>
<evidence type="ECO:0000256" key="6">
    <source>
        <dbReference type="SAM" id="Phobius"/>
    </source>
</evidence>
<dbReference type="Pfam" id="PF02687">
    <property type="entry name" value="FtsX"/>
    <property type="match status" value="2"/>
</dbReference>
<keyword evidence="4 6" id="KW-1133">Transmembrane helix</keyword>
<accession>A0A1E5SYH7</accession>
<dbReference type="Pfam" id="PF12704">
    <property type="entry name" value="MacB_PCD"/>
    <property type="match status" value="1"/>
</dbReference>
<feature type="transmembrane region" description="Helical" evidence="6">
    <location>
        <begin position="29"/>
        <end position="52"/>
    </location>
</feature>
<comment type="subcellular location">
    <subcellularLocation>
        <location evidence="1">Cell membrane</location>
        <topology evidence="1">Multi-pass membrane protein</topology>
    </subcellularLocation>
</comment>
<dbReference type="GO" id="GO:0005886">
    <property type="term" value="C:plasma membrane"/>
    <property type="evidence" value="ECO:0007669"/>
    <property type="project" value="UniProtKB-SubCell"/>
</dbReference>
<dbReference type="PANTHER" id="PTHR30572">
    <property type="entry name" value="MEMBRANE COMPONENT OF TRANSPORTER-RELATED"/>
    <property type="match status" value="1"/>
</dbReference>
<feature type="transmembrane region" description="Helical" evidence="6">
    <location>
        <begin position="765"/>
        <end position="787"/>
    </location>
</feature>
<feature type="domain" description="ABC3 transporter permease C-terminal" evidence="7">
    <location>
        <begin position="688"/>
        <end position="801"/>
    </location>
</feature>
<sequence length="808" mass="91014">MENAKHSKYNNMFKNYFKILWRNFRRNRAFTIINISGLTLGITCSLIMFLIVKEELSYNRYHKNIDSLYRVGHIDYVDGNEYPGGGSPLPMLEAVREQIVGLANATLISHEGYGLISVTDKSGEVKYYEESPDVVYVEPNFFEMFDWELLEGAVEESFKSPNTVAISKELADKYFPEESAVGKTVRLNKSKDLLVTAVLENARNNSDFPFGFFISMETKKADEPFTEWGSISSNNVIFLQLEEATTAEDVEAQFPDFVEKNWNNMTKDERKFVLSDFSNYHFDDRFNTFGGGSSKQFLWTYSAIGLFLIITACFNFINMSTAMAVKRAKEVGMRKVLGSSRKQLVLRFLGETFMITFISLLLSIGLTERLLPLVVNDFFELEIKLSLLTDGLLVGYLLGVLVLVSLLAGLYPAFVLSSAKPISALKGALDAKGGNMFMRRFLVVFQFFLCQVLIFGTIVAVRQMNFFTTVDMGYEKEHVMFFNMAESELDKQKLWKARVQDIPGVKSVSVASHPPFSGAIMGTNGYYYTSDTSRTEINVHFKRVDEAYADTYGLRLIAGDWVSKSDTINQFVVNETFLAKAGVKNPQDAIGQTANVWGNKYPIVGVVENFHSTTLSEAIEPMMLFSDAVRNQTIGLKINGARTKEIVSELEEIWYDMHEEYEFDYDFIDAQIKEFYQTEEKMSQSLTVFAGISIFIGCLGLYGLVAFMANQKAKEIGIRKVLGASVTSLVSNFSLEFLKLVLVAFIFAAPLAYFGMNSWLQEYKYSISIGPLIFVSSIVMSIIIAILTTGLRSLKAATANPITSLRDE</sequence>
<evidence type="ECO:0000259" key="7">
    <source>
        <dbReference type="Pfam" id="PF02687"/>
    </source>
</evidence>
<name>A0A1E5SYH7_9BACT</name>
<feature type="domain" description="ABC3 transporter permease C-terminal" evidence="7">
    <location>
        <begin position="303"/>
        <end position="420"/>
    </location>
</feature>
<keyword evidence="2" id="KW-1003">Cell membrane</keyword>
<gene>
    <name evidence="9" type="ORF">BFP71_11915</name>
</gene>
<dbReference type="InterPro" id="IPR025857">
    <property type="entry name" value="MacB_PCD"/>
</dbReference>
<proteinExistence type="predicted"/>
<feature type="transmembrane region" description="Helical" evidence="6">
    <location>
        <begin position="437"/>
        <end position="461"/>
    </location>
</feature>
<keyword evidence="10" id="KW-1185">Reference proteome</keyword>
<evidence type="ECO:0000256" key="5">
    <source>
        <dbReference type="ARBA" id="ARBA00023136"/>
    </source>
</evidence>
<dbReference type="AlphaFoldDB" id="A0A1E5SYH7"/>
<feature type="transmembrane region" description="Helical" evidence="6">
    <location>
        <begin position="344"/>
        <end position="366"/>
    </location>
</feature>
<feature type="transmembrane region" description="Helical" evidence="6">
    <location>
        <begin position="297"/>
        <end position="317"/>
    </location>
</feature>